<dbReference type="Proteomes" id="UP000039021">
    <property type="component" value="Unassembled WGS sequence"/>
</dbReference>
<reference evidence="3" key="1">
    <citation type="submission" date="2015-03" db="EMBL/GenBank/DDBJ databases">
        <authorList>
            <consortium name="Pathogen Informatics"/>
        </authorList>
    </citation>
    <scope>NUCLEOTIDE SEQUENCE [LARGE SCALE GENOMIC DNA]</scope>
    <source>
        <strain evidence="3">N09902308</strain>
    </source>
</reference>
<proteinExistence type="predicted"/>
<feature type="compositionally biased region" description="Low complexity" evidence="1">
    <location>
        <begin position="1"/>
        <end position="14"/>
    </location>
</feature>
<name>A0A916PG47_MYCTX</name>
<dbReference type="AlphaFoldDB" id="A0A916PG47"/>
<evidence type="ECO:0000313" key="3">
    <source>
        <dbReference type="Proteomes" id="UP000039021"/>
    </source>
</evidence>
<comment type="caution">
    <text evidence="2">The sequence shown here is derived from an EMBL/GenBank/DDBJ whole genome shotgun (WGS) entry which is preliminary data.</text>
</comment>
<evidence type="ECO:0000256" key="1">
    <source>
        <dbReference type="SAM" id="MobiDB-lite"/>
    </source>
</evidence>
<sequence length="57" mass="6220">MPSNRSSRQSSSSNVLTIANARRSAEPAGKPWRYQAMCLRISRMPLSSPKCAASKVP</sequence>
<evidence type="ECO:0000313" key="2">
    <source>
        <dbReference type="EMBL" id="COX25907.1"/>
    </source>
</evidence>
<protein>
    <submittedName>
        <fullName evidence="2">Uncharacterized protein</fullName>
    </submittedName>
</protein>
<dbReference type="EMBL" id="CSBK01000320">
    <property type="protein sequence ID" value="COX25907.1"/>
    <property type="molecule type" value="Genomic_DNA"/>
</dbReference>
<feature type="region of interest" description="Disordered" evidence="1">
    <location>
        <begin position="1"/>
        <end position="29"/>
    </location>
</feature>
<organism evidence="2 3">
    <name type="scientific">Mycobacterium tuberculosis</name>
    <dbReference type="NCBI Taxonomy" id="1773"/>
    <lineage>
        <taxon>Bacteria</taxon>
        <taxon>Bacillati</taxon>
        <taxon>Actinomycetota</taxon>
        <taxon>Actinomycetes</taxon>
        <taxon>Mycobacteriales</taxon>
        <taxon>Mycobacteriaceae</taxon>
        <taxon>Mycobacterium</taxon>
        <taxon>Mycobacterium tuberculosis complex</taxon>
    </lineage>
</organism>
<gene>
    <name evidence="2" type="ORF">ERS007739_00953</name>
</gene>
<accession>A0A916PG47</accession>